<dbReference type="EMBL" id="MDCJ01000006">
    <property type="protein sequence ID" value="ODS09651.1"/>
    <property type="molecule type" value="Genomic_DNA"/>
</dbReference>
<feature type="compositionally biased region" description="Basic and acidic residues" evidence="6">
    <location>
        <begin position="150"/>
        <end position="160"/>
    </location>
</feature>
<evidence type="ECO:0000256" key="4">
    <source>
        <dbReference type="ARBA" id="ARBA00022989"/>
    </source>
</evidence>
<dbReference type="Proteomes" id="UP000095131">
    <property type="component" value="Unassembled WGS sequence"/>
</dbReference>
<dbReference type="Pfam" id="PF03743">
    <property type="entry name" value="TrbI"/>
    <property type="match status" value="1"/>
</dbReference>
<evidence type="ECO:0000256" key="5">
    <source>
        <dbReference type="ARBA" id="ARBA00023136"/>
    </source>
</evidence>
<evidence type="ECO:0000313" key="8">
    <source>
        <dbReference type="EMBL" id="ODS09651.1"/>
    </source>
</evidence>
<feature type="compositionally biased region" description="Polar residues" evidence="6">
    <location>
        <begin position="161"/>
        <end position="175"/>
    </location>
</feature>
<dbReference type="InterPro" id="IPR042217">
    <property type="entry name" value="T4SS_VirB10/TrbI"/>
</dbReference>
<dbReference type="CDD" id="cd16429">
    <property type="entry name" value="VirB10"/>
    <property type="match status" value="1"/>
</dbReference>
<evidence type="ECO:0008006" key="10">
    <source>
        <dbReference type="Google" id="ProtNLM"/>
    </source>
</evidence>
<proteinExistence type="inferred from homology"/>
<evidence type="ECO:0000256" key="3">
    <source>
        <dbReference type="ARBA" id="ARBA00022692"/>
    </source>
</evidence>
<dbReference type="InterPro" id="IPR005498">
    <property type="entry name" value="T4SS_VirB10/TraB/TrbI"/>
</dbReference>
<gene>
    <name evidence="8" type="ORF">VSF3289_03315</name>
</gene>
<keyword evidence="4 7" id="KW-1133">Transmembrane helix</keyword>
<comment type="subcellular location">
    <subcellularLocation>
        <location evidence="1">Membrane</location>
        <topology evidence="1">Single-pass membrane protein</topology>
    </subcellularLocation>
</comment>
<feature type="region of interest" description="Disordered" evidence="6">
    <location>
        <begin position="147"/>
        <end position="191"/>
    </location>
</feature>
<evidence type="ECO:0000313" key="9">
    <source>
        <dbReference type="Proteomes" id="UP000095131"/>
    </source>
</evidence>
<evidence type="ECO:0000256" key="6">
    <source>
        <dbReference type="SAM" id="MobiDB-lite"/>
    </source>
</evidence>
<organism evidence="8 9">
    <name type="scientific">Vibrio scophthalmi</name>
    <dbReference type="NCBI Taxonomy" id="45658"/>
    <lineage>
        <taxon>Bacteria</taxon>
        <taxon>Pseudomonadati</taxon>
        <taxon>Pseudomonadota</taxon>
        <taxon>Gammaproteobacteria</taxon>
        <taxon>Vibrionales</taxon>
        <taxon>Vibrionaceae</taxon>
        <taxon>Vibrio</taxon>
    </lineage>
</organism>
<dbReference type="RefSeq" id="WP_069447496.1">
    <property type="nucleotide sequence ID" value="NZ_MDCJ01000006.1"/>
</dbReference>
<evidence type="ECO:0000256" key="7">
    <source>
        <dbReference type="SAM" id="Phobius"/>
    </source>
</evidence>
<keyword evidence="3 7" id="KW-0812">Transmembrane</keyword>
<feature type="region of interest" description="Disordered" evidence="6">
    <location>
        <begin position="86"/>
        <end position="111"/>
    </location>
</feature>
<sequence length="399" mass="44142">MSNNGNIQASKLQTWQIVVIGLTLVFAAAFAYGFYIKSSQKQTTDDGDIDYKSWRKTSVDSLFESAKVEEDKTIVIREYVPPTPEEIEAEEKAKQPTLTASQAFLPLDSKPAPKPVEKAKVDYSAFYHTQAQIIASRRSGGGDFTPLFTDKSEKPIDKSDPNTGKITTLSSTPSIDKSKPHDEDFRAHKMPKDTSTLPVDLTRTITTDRYIPCILVDQIHSQLSGQVVCQVENNVYGYHGRFILIPAGSRVVGQYQSITKVGFERFELNWKRIIRPDGAHIALSDAYASDEIGQTGLSGYIDNRMFDKYGAAIVTATMSTLMQVAMSTSYENSDITNSVVDNFGTDLGQVTAAMLADTVNLKPYAIVKSGTRLFIRPQTDIWLKESDKGQLVFAQTGTK</sequence>
<accession>A0A1E3WJK8</accession>
<evidence type="ECO:0000256" key="2">
    <source>
        <dbReference type="ARBA" id="ARBA00010265"/>
    </source>
</evidence>
<feature type="compositionally biased region" description="Basic and acidic residues" evidence="6">
    <location>
        <begin position="176"/>
        <end position="191"/>
    </location>
</feature>
<evidence type="ECO:0000256" key="1">
    <source>
        <dbReference type="ARBA" id="ARBA00004167"/>
    </source>
</evidence>
<dbReference type="OrthoDB" id="9766860at2"/>
<feature type="transmembrane region" description="Helical" evidence="7">
    <location>
        <begin position="12"/>
        <end position="35"/>
    </location>
</feature>
<comment type="similarity">
    <text evidence="2">Belongs to the TrbI/VirB10 family.</text>
</comment>
<keyword evidence="5 7" id="KW-0472">Membrane</keyword>
<dbReference type="GO" id="GO:0016020">
    <property type="term" value="C:membrane"/>
    <property type="evidence" value="ECO:0007669"/>
    <property type="project" value="UniProtKB-SubCell"/>
</dbReference>
<dbReference type="Gene3D" id="2.40.128.260">
    <property type="entry name" value="Type IV secretion system, VirB10/TraB/TrbI"/>
    <property type="match status" value="1"/>
</dbReference>
<reference evidence="8 9" key="1">
    <citation type="submission" date="2016-08" db="EMBL/GenBank/DDBJ databases">
        <title>Genome sequencing of Vibrio scophthalmi strain FP3289, an isolated from Paralichthys olivaceus.</title>
        <authorList>
            <person name="Han H.-J."/>
        </authorList>
    </citation>
    <scope>NUCLEOTIDE SEQUENCE [LARGE SCALE GENOMIC DNA]</scope>
    <source>
        <strain evidence="8 9">FP3289</strain>
    </source>
</reference>
<name>A0A1E3WJK8_9VIBR</name>
<protein>
    <recommendedName>
        <fullName evidence="10">Type IV secretion system protein virB10</fullName>
    </recommendedName>
</protein>
<comment type="caution">
    <text evidence="8">The sequence shown here is derived from an EMBL/GenBank/DDBJ whole genome shotgun (WGS) entry which is preliminary data.</text>
</comment>
<dbReference type="AlphaFoldDB" id="A0A1E3WJK8"/>